<proteinExistence type="predicted"/>
<reference evidence="2 3" key="1">
    <citation type="submission" date="2021-06" db="EMBL/GenBank/DDBJ databases">
        <authorList>
            <person name="Sun Q."/>
            <person name="Li D."/>
        </authorList>
    </citation>
    <scope>NUCLEOTIDE SEQUENCE [LARGE SCALE GENOMIC DNA]</scope>
    <source>
        <strain evidence="2 3">MSJ-6</strain>
    </source>
</reference>
<evidence type="ECO:0000313" key="3">
    <source>
        <dbReference type="Proteomes" id="UP000743001"/>
    </source>
</evidence>
<keyword evidence="3" id="KW-1185">Reference proteome</keyword>
<comment type="caution">
    <text evidence="2">The sequence shown here is derived from an EMBL/GenBank/DDBJ whole genome shotgun (WGS) entry which is preliminary data.</text>
</comment>
<evidence type="ECO:0000313" key="2">
    <source>
        <dbReference type="EMBL" id="MBU5672070.1"/>
    </source>
</evidence>
<organism evidence="2 3">
    <name type="scientific">Paenibacillus brevis</name>
    <dbReference type="NCBI Taxonomy" id="2841508"/>
    <lineage>
        <taxon>Bacteria</taxon>
        <taxon>Bacillati</taxon>
        <taxon>Bacillota</taxon>
        <taxon>Bacilli</taxon>
        <taxon>Bacillales</taxon>
        <taxon>Paenibacillaceae</taxon>
        <taxon>Paenibacillus</taxon>
    </lineage>
</organism>
<gene>
    <name evidence="2" type="ORF">KQJ23_09575</name>
</gene>
<accession>A0ABS6FPB7</accession>
<evidence type="ECO:0000256" key="1">
    <source>
        <dbReference type="SAM" id="SignalP"/>
    </source>
</evidence>
<name>A0ABS6FPB7_9BACL</name>
<sequence>MATRWLLLSLLSLLILPLSSCNTHSNIENVITAIPENDPIEGPAEKSHQLLISGNPIDEAFKTDFEIASSTPERNYLSNVYLEAWQDEWDSITNALLNQFKMDEDQKVIRDYRLNFQAYAKSLSEVEWLSFTDVTVPMEERHLVGTGAISAAALAQAYAYKREVLLWIDRYYIEGSYTYKYKGSGAQLLQIRDRE</sequence>
<dbReference type="EMBL" id="JAHLQJ010000007">
    <property type="protein sequence ID" value="MBU5672070.1"/>
    <property type="molecule type" value="Genomic_DNA"/>
</dbReference>
<dbReference type="Proteomes" id="UP000743001">
    <property type="component" value="Unassembled WGS sequence"/>
</dbReference>
<keyword evidence="1" id="KW-0732">Signal</keyword>
<feature type="chain" id="PRO_5046937603" evidence="1">
    <location>
        <begin position="26"/>
        <end position="195"/>
    </location>
</feature>
<protein>
    <submittedName>
        <fullName evidence="2">Uncharacterized protein</fullName>
    </submittedName>
</protein>
<feature type="signal peptide" evidence="1">
    <location>
        <begin position="1"/>
        <end position="25"/>
    </location>
</feature>